<reference evidence="1 2" key="1">
    <citation type="journal article" date="2009" name="PLoS Genet.">
        <title>Genomic analysis of the basal lineage fungus Rhizopus oryzae reveals a whole-genome duplication.</title>
        <authorList>
            <person name="Ma L.-J."/>
            <person name="Ibrahim A.S."/>
            <person name="Skory C."/>
            <person name="Grabherr M.G."/>
            <person name="Burger G."/>
            <person name="Butler M."/>
            <person name="Elias M."/>
            <person name="Idnurm A."/>
            <person name="Lang B.F."/>
            <person name="Sone T."/>
            <person name="Abe A."/>
            <person name="Calvo S.E."/>
            <person name="Corrochano L.M."/>
            <person name="Engels R."/>
            <person name="Fu J."/>
            <person name="Hansberg W."/>
            <person name="Kim J.-M."/>
            <person name="Kodira C.D."/>
            <person name="Koehrsen M.J."/>
            <person name="Liu B."/>
            <person name="Miranda-Saavedra D."/>
            <person name="O'Leary S."/>
            <person name="Ortiz-Castellanos L."/>
            <person name="Poulter R."/>
            <person name="Rodriguez-Romero J."/>
            <person name="Ruiz-Herrera J."/>
            <person name="Shen Y.-Q."/>
            <person name="Zeng Q."/>
            <person name="Galagan J."/>
            <person name="Birren B.W."/>
            <person name="Cuomo C.A."/>
            <person name="Wickes B.L."/>
        </authorList>
    </citation>
    <scope>NUCLEOTIDE SEQUENCE [LARGE SCALE GENOMIC DNA]</scope>
    <source>
        <strain evidence="2">RA 99-880 / ATCC MYA-4621 / FGSC 9543 / NRRL 43880</strain>
    </source>
</reference>
<dbReference type="EMBL" id="CH476732">
    <property type="protein sequence ID" value="EIE77456.1"/>
    <property type="molecule type" value="Genomic_DNA"/>
</dbReference>
<gene>
    <name evidence="1" type="ORF">RO3G_02160</name>
</gene>
<organism evidence="1 2">
    <name type="scientific">Rhizopus delemar (strain RA 99-880 / ATCC MYA-4621 / FGSC 9543 / NRRL 43880)</name>
    <name type="common">Mucormycosis agent</name>
    <name type="synonym">Rhizopus arrhizus var. delemar</name>
    <dbReference type="NCBI Taxonomy" id="246409"/>
    <lineage>
        <taxon>Eukaryota</taxon>
        <taxon>Fungi</taxon>
        <taxon>Fungi incertae sedis</taxon>
        <taxon>Mucoromycota</taxon>
        <taxon>Mucoromycotina</taxon>
        <taxon>Mucoromycetes</taxon>
        <taxon>Mucorales</taxon>
        <taxon>Mucorineae</taxon>
        <taxon>Rhizopodaceae</taxon>
        <taxon>Rhizopus</taxon>
    </lineage>
</organism>
<protein>
    <submittedName>
        <fullName evidence="1">Uncharacterized protein</fullName>
    </submittedName>
</protein>
<evidence type="ECO:0000313" key="2">
    <source>
        <dbReference type="Proteomes" id="UP000009138"/>
    </source>
</evidence>
<dbReference type="RefSeq" id="XP_067512852.1">
    <property type="nucleotide sequence ID" value="XM_067656751.1"/>
</dbReference>
<name>I1BMM6_RHIO9</name>
<dbReference type="InParanoid" id="I1BMM6"/>
<keyword evidence="2" id="KW-1185">Reference proteome</keyword>
<evidence type="ECO:0000313" key="1">
    <source>
        <dbReference type="EMBL" id="EIE77456.1"/>
    </source>
</evidence>
<accession>I1BMM6</accession>
<dbReference type="AlphaFoldDB" id="I1BMM6"/>
<sequence length="68" mass="8036">MFDLLSTCINQYPFLGLSFLYPFITKNQTWCSEFDHKNSRMFVIVEGGEGKKYGSCELLICKYPYTYR</sequence>
<proteinExistence type="predicted"/>
<dbReference type="VEuPathDB" id="FungiDB:RO3G_02160"/>
<dbReference type="GeneID" id="93609132"/>
<dbReference type="Proteomes" id="UP000009138">
    <property type="component" value="Unassembled WGS sequence"/>
</dbReference>